<organism evidence="1 2">
    <name type="scientific">Pistacia integerrima</name>
    <dbReference type="NCBI Taxonomy" id="434235"/>
    <lineage>
        <taxon>Eukaryota</taxon>
        <taxon>Viridiplantae</taxon>
        <taxon>Streptophyta</taxon>
        <taxon>Embryophyta</taxon>
        <taxon>Tracheophyta</taxon>
        <taxon>Spermatophyta</taxon>
        <taxon>Magnoliopsida</taxon>
        <taxon>eudicotyledons</taxon>
        <taxon>Gunneridae</taxon>
        <taxon>Pentapetalae</taxon>
        <taxon>rosids</taxon>
        <taxon>malvids</taxon>
        <taxon>Sapindales</taxon>
        <taxon>Anacardiaceae</taxon>
        <taxon>Pistacia</taxon>
    </lineage>
</organism>
<name>A0ACC0XLK0_9ROSI</name>
<protein>
    <submittedName>
        <fullName evidence="1">Uncharacterized protein</fullName>
    </submittedName>
</protein>
<evidence type="ECO:0000313" key="1">
    <source>
        <dbReference type="EMBL" id="KAJ0019015.1"/>
    </source>
</evidence>
<evidence type="ECO:0000313" key="2">
    <source>
        <dbReference type="Proteomes" id="UP001163603"/>
    </source>
</evidence>
<dbReference type="Proteomes" id="UP001163603">
    <property type="component" value="Chromosome 12"/>
</dbReference>
<keyword evidence="2" id="KW-1185">Reference proteome</keyword>
<accession>A0ACC0XLK0</accession>
<comment type="caution">
    <text evidence="1">The sequence shown here is derived from an EMBL/GenBank/DDBJ whole genome shotgun (WGS) entry which is preliminary data.</text>
</comment>
<proteinExistence type="predicted"/>
<sequence length="73" mass="8607">MRNQRNNYGHVCLELQELRKDGFDLAESRYRELKPILDELAMLEAEQKAEEEEGPETSFKKRGKKKNKNLAIK</sequence>
<dbReference type="EMBL" id="CM047747">
    <property type="protein sequence ID" value="KAJ0019015.1"/>
    <property type="molecule type" value="Genomic_DNA"/>
</dbReference>
<gene>
    <name evidence="1" type="ORF">Pint_10825</name>
</gene>
<reference evidence="2" key="1">
    <citation type="journal article" date="2023" name="G3 (Bethesda)">
        <title>Genome assembly and association tests identify interacting loci associated with vigor, precocity, and sex in interspecific pistachio rootstocks.</title>
        <authorList>
            <person name="Palmer W."/>
            <person name="Jacygrad E."/>
            <person name="Sagayaradj S."/>
            <person name="Cavanaugh K."/>
            <person name="Han R."/>
            <person name="Bertier L."/>
            <person name="Beede B."/>
            <person name="Kafkas S."/>
            <person name="Golino D."/>
            <person name="Preece J."/>
            <person name="Michelmore R."/>
        </authorList>
    </citation>
    <scope>NUCLEOTIDE SEQUENCE [LARGE SCALE GENOMIC DNA]</scope>
</reference>